<dbReference type="EMBL" id="SSUX01000019">
    <property type="protein sequence ID" value="THJ40042.1"/>
    <property type="molecule type" value="Genomic_DNA"/>
</dbReference>
<dbReference type="Proteomes" id="UP000267614">
    <property type="component" value="Chromosome"/>
</dbReference>
<dbReference type="GO" id="GO:0000160">
    <property type="term" value="P:phosphorelay signal transduction system"/>
    <property type="evidence" value="ECO:0007669"/>
    <property type="project" value="InterPro"/>
</dbReference>
<dbReference type="SUPFAM" id="SSF52172">
    <property type="entry name" value="CheY-like"/>
    <property type="match status" value="1"/>
</dbReference>
<dbReference type="Proteomes" id="UP000309618">
    <property type="component" value="Unassembled WGS sequence"/>
</dbReference>
<name>A0A4V3YYQ9_AERVE</name>
<dbReference type="PROSITE" id="PS50043">
    <property type="entry name" value="HTH_LUXR_2"/>
    <property type="match status" value="1"/>
</dbReference>
<dbReference type="InterPro" id="IPR000792">
    <property type="entry name" value="Tscrpt_reg_LuxR_C"/>
</dbReference>
<evidence type="ECO:0000259" key="4">
    <source>
        <dbReference type="PROSITE" id="PS50110"/>
    </source>
</evidence>
<dbReference type="RefSeq" id="WP_052200038.1">
    <property type="nucleotide sequence ID" value="NZ_CP033604.1"/>
</dbReference>
<dbReference type="PRINTS" id="PR00038">
    <property type="entry name" value="HTHLUXR"/>
</dbReference>
<feature type="domain" description="Response regulatory" evidence="4">
    <location>
        <begin position="14"/>
        <end position="130"/>
    </location>
</feature>
<keyword evidence="1" id="KW-0238">DNA-binding</keyword>
<dbReference type="EMBL" id="CP033604">
    <property type="protein sequence ID" value="AYV36579.1"/>
    <property type="molecule type" value="Genomic_DNA"/>
</dbReference>
<dbReference type="PROSITE" id="PS00622">
    <property type="entry name" value="HTH_LUXR_1"/>
    <property type="match status" value="1"/>
</dbReference>
<dbReference type="Pfam" id="PF00072">
    <property type="entry name" value="Response_reg"/>
    <property type="match status" value="1"/>
</dbReference>
<evidence type="ECO:0000259" key="3">
    <source>
        <dbReference type="PROSITE" id="PS50043"/>
    </source>
</evidence>
<evidence type="ECO:0000313" key="8">
    <source>
        <dbReference type="Proteomes" id="UP000309618"/>
    </source>
</evidence>
<dbReference type="SMART" id="SM00421">
    <property type="entry name" value="HTH_LUXR"/>
    <property type="match status" value="1"/>
</dbReference>
<dbReference type="SUPFAM" id="SSF46894">
    <property type="entry name" value="C-terminal effector domain of the bipartite response regulators"/>
    <property type="match status" value="1"/>
</dbReference>
<dbReference type="InterPro" id="IPR016032">
    <property type="entry name" value="Sig_transdc_resp-reg_C-effctor"/>
</dbReference>
<reference evidence="6 8" key="2">
    <citation type="submission" date="2019-04" db="EMBL/GenBank/DDBJ databases">
        <title>Comparative genomics of Aeromonas veronii strains pathogenic to fish.</title>
        <authorList>
            <person name="Cascarano M.C."/>
            <person name="Smyrli M."/>
            <person name="Katharios P."/>
        </authorList>
    </citation>
    <scope>NUCLEOTIDE SEQUENCE [LARGE SCALE GENOMIC DNA]</scope>
    <source>
        <strain evidence="6 8">XU1</strain>
    </source>
</reference>
<dbReference type="AlphaFoldDB" id="A0A4V3YYQ9"/>
<evidence type="ECO:0000256" key="2">
    <source>
        <dbReference type="PROSITE-ProRule" id="PRU00169"/>
    </source>
</evidence>
<keyword evidence="2" id="KW-0597">Phosphoprotein</keyword>
<reference evidence="5 7" key="1">
    <citation type="submission" date="2018-11" db="EMBL/GenBank/DDBJ databases">
        <title>Complete genome sequence of multidrug-resistant Aeromonas veronii strain MS-18-37.</title>
        <authorList>
            <person name="Abdelhamed H."/>
            <person name="Lawrence M."/>
            <person name="Waldbieser G."/>
        </authorList>
    </citation>
    <scope>NUCLEOTIDE SEQUENCE [LARGE SCALE GENOMIC DNA]</scope>
    <source>
        <strain evidence="5 7">MS-18-37</strain>
    </source>
</reference>
<dbReference type="PANTHER" id="PTHR43214:SF38">
    <property type="entry name" value="NITRATE_NITRITE RESPONSE REGULATOR PROTEIN NARL"/>
    <property type="match status" value="1"/>
</dbReference>
<evidence type="ECO:0000313" key="5">
    <source>
        <dbReference type="EMBL" id="AYV36579.1"/>
    </source>
</evidence>
<feature type="domain" description="HTH luxR-type" evidence="3">
    <location>
        <begin position="153"/>
        <end position="218"/>
    </location>
</feature>
<dbReference type="PROSITE" id="PS50110">
    <property type="entry name" value="RESPONSE_REGULATORY"/>
    <property type="match status" value="1"/>
</dbReference>
<evidence type="ECO:0000313" key="6">
    <source>
        <dbReference type="EMBL" id="THJ40042.1"/>
    </source>
</evidence>
<dbReference type="InterPro" id="IPR039420">
    <property type="entry name" value="WalR-like"/>
</dbReference>
<dbReference type="Gene3D" id="3.40.50.2300">
    <property type="match status" value="1"/>
</dbReference>
<organism evidence="6 8">
    <name type="scientific">Aeromonas veronii</name>
    <dbReference type="NCBI Taxonomy" id="654"/>
    <lineage>
        <taxon>Bacteria</taxon>
        <taxon>Pseudomonadati</taxon>
        <taxon>Pseudomonadota</taxon>
        <taxon>Gammaproteobacteria</taxon>
        <taxon>Aeromonadales</taxon>
        <taxon>Aeromonadaceae</taxon>
        <taxon>Aeromonas</taxon>
    </lineage>
</organism>
<accession>A0A4V3YYQ9</accession>
<dbReference type="InterPro" id="IPR011006">
    <property type="entry name" value="CheY-like_superfamily"/>
</dbReference>
<dbReference type="Pfam" id="PF00196">
    <property type="entry name" value="GerE"/>
    <property type="match status" value="1"/>
</dbReference>
<proteinExistence type="predicted"/>
<evidence type="ECO:0000313" key="7">
    <source>
        <dbReference type="Proteomes" id="UP000267614"/>
    </source>
</evidence>
<dbReference type="PANTHER" id="PTHR43214">
    <property type="entry name" value="TWO-COMPONENT RESPONSE REGULATOR"/>
    <property type="match status" value="1"/>
</dbReference>
<dbReference type="CDD" id="cd06170">
    <property type="entry name" value="LuxR_C_like"/>
    <property type="match status" value="1"/>
</dbReference>
<dbReference type="SMART" id="SM00448">
    <property type="entry name" value="REC"/>
    <property type="match status" value="1"/>
</dbReference>
<feature type="modified residue" description="4-aspartylphosphate" evidence="2">
    <location>
        <position position="65"/>
    </location>
</feature>
<evidence type="ECO:0000256" key="1">
    <source>
        <dbReference type="ARBA" id="ARBA00023125"/>
    </source>
</evidence>
<sequence>MDNKVSIEEMQALKVLLVDDHAILRAGVKATLSTDHLMKVIAEAGNGKEGLDLAVEYEPDLILLDLQMPVLNGLETLKRIRAKKIKSKVVIFTESDLEIDVVEAFRFGANGYLLKDIEPLDLISYIKSICADASVESPQPKNKLMLSLSSEINVGIIESLSHREIDVVKLLAEGHSNKVISKLLFISPGTVKIHVKNILRKLNLKSRVAVTIWAHNRTIK</sequence>
<dbReference type="InterPro" id="IPR001789">
    <property type="entry name" value="Sig_transdc_resp-reg_receiver"/>
</dbReference>
<gene>
    <name evidence="6" type="ORF">E8Q35_19605</name>
    <name evidence="5" type="ORF">EFI48_07010</name>
</gene>
<dbReference type="GO" id="GO:0003677">
    <property type="term" value="F:DNA binding"/>
    <property type="evidence" value="ECO:0007669"/>
    <property type="project" value="UniProtKB-KW"/>
</dbReference>
<protein>
    <submittedName>
        <fullName evidence="6">Response regulator</fullName>
    </submittedName>
</protein>
<dbReference type="GO" id="GO:0006355">
    <property type="term" value="P:regulation of DNA-templated transcription"/>
    <property type="evidence" value="ECO:0007669"/>
    <property type="project" value="InterPro"/>
</dbReference>